<evidence type="ECO:0000256" key="2">
    <source>
        <dbReference type="SAM" id="Phobius"/>
    </source>
</evidence>
<dbReference type="PANTHER" id="PTHR34947:SF2">
    <property type="entry name" value="TRANSMEMBRANE PROTEIN"/>
    <property type="match status" value="1"/>
</dbReference>
<keyword evidence="2" id="KW-1133">Transmembrane helix</keyword>
<accession>A0A398A103</accession>
<feature type="region of interest" description="Disordered" evidence="1">
    <location>
        <begin position="112"/>
        <end position="174"/>
    </location>
</feature>
<reference evidence="3 4" key="1">
    <citation type="submission" date="2018-06" db="EMBL/GenBank/DDBJ databases">
        <title>WGS assembly of Brassica rapa FPsc.</title>
        <authorList>
            <person name="Bowman J."/>
            <person name="Kohchi T."/>
            <person name="Yamato K."/>
            <person name="Jenkins J."/>
            <person name="Shu S."/>
            <person name="Ishizaki K."/>
            <person name="Yamaoka S."/>
            <person name="Nishihama R."/>
            <person name="Nakamura Y."/>
            <person name="Berger F."/>
            <person name="Adam C."/>
            <person name="Aki S."/>
            <person name="Althoff F."/>
            <person name="Araki T."/>
            <person name="Arteaga-Vazquez M."/>
            <person name="Balasubrmanian S."/>
            <person name="Bauer D."/>
            <person name="Boehm C."/>
            <person name="Briginshaw L."/>
            <person name="Caballero-Perez J."/>
            <person name="Catarino B."/>
            <person name="Chen F."/>
            <person name="Chiyoda S."/>
            <person name="Chovatia M."/>
            <person name="Davies K."/>
            <person name="Delmans M."/>
            <person name="Demura T."/>
            <person name="Dierschke T."/>
            <person name="Dolan L."/>
            <person name="Dorantes-Acosta A."/>
            <person name="Eklund D."/>
            <person name="Florent S."/>
            <person name="Flores-Sandoval E."/>
            <person name="Fujiyama A."/>
            <person name="Fukuzawa H."/>
            <person name="Galik B."/>
            <person name="Grimanelli D."/>
            <person name="Grimwood J."/>
            <person name="Grossniklaus U."/>
            <person name="Hamada T."/>
            <person name="Haseloff J."/>
            <person name="Hetherington A."/>
            <person name="Higo A."/>
            <person name="Hirakawa Y."/>
            <person name="Hundley H."/>
            <person name="Ikeda Y."/>
            <person name="Inoue K."/>
            <person name="Inoue S."/>
            <person name="Ishida S."/>
            <person name="Jia Q."/>
            <person name="Kakita M."/>
            <person name="Kanazawa T."/>
            <person name="Kawai Y."/>
            <person name="Kawashima T."/>
            <person name="Kennedy M."/>
            <person name="Kinose K."/>
            <person name="Kinoshita T."/>
            <person name="Kohara Y."/>
            <person name="Koide E."/>
            <person name="Komatsu K."/>
            <person name="Kopischke S."/>
            <person name="Kubo M."/>
            <person name="Kyozuka J."/>
            <person name="Lagercrantz U."/>
            <person name="Lin S."/>
            <person name="Lindquist E."/>
            <person name="Lipzen A."/>
            <person name="Lu C."/>
            <person name="Luna E."/>
            <person name="Martienssen R."/>
            <person name="Minamino N."/>
            <person name="Mizutani M."/>
            <person name="Mizutani M."/>
            <person name="Mochizuki N."/>
            <person name="Monte I."/>
            <person name="Mosher R."/>
            <person name="Nagasaki H."/>
            <person name="Nakagami H."/>
            <person name="Naramoto S."/>
            <person name="Nishitani K."/>
            <person name="Ohtani M."/>
            <person name="Okamoto T."/>
            <person name="Okumura M."/>
            <person name="Phillips J."/>
            <person name="Pollak B."/>
            <person name="Reinders A."/>
            <person name="Roevekamp M."/>
            <person name="Sano R."/>
            <person name="Sawa S."/>
            <person name="Schmid M."/>
            <person name="Shirakawa M."/>
            <person name="Solano R."/>
            <person name="Spunde A."/>
            <person name="Suetsugu N."/>
            <person name="Sugano S."/>
            <person name="Sugiyama A."/>
            <person name="Sun R."/>
            <person name="Suzuki Y."/>
            <person name="Takenaka M."/>
            <person name="Takezawa D."/>
            <person name="Tomogane H."/>
            <person name="Tsuzuki M."/>
            <person name="Ueda T."/>
            <person name="Umeda M."/>
            <person name="Ward J."/>
            <person name="Watanabe Y."/>
            <person name="Yazaki K."/>
            <person name="Yokoyama R."/>
            <person name="Yoshitake Y."/>
            <person name="Yotsui I."/>
            <person name="Zachgo S."/>
            <person name="Schmutz J."/>
        </authorList>
    </citation>
    <scope>NUCLEOTIDE SEQUENCE [LARGE SCALE GENOMIC DNA]</scope>
    <source>
        <strain evidence="4">cv. B-3</strain>
    </source>
</reference>
<dbReference type="PANTHER" id="PTHR34947">
    <property type="entry name" value="TRANSMEMBRANE PROTEIN"/>
    <property type="match status" value="1"/>
</dbReference>
<sequence>MDQIKQEILKKLTKLIVILIWVSSLLITLNSYLYRFTIQLVTHAVDKNYMFLLSSALLAFVAKGIATSKPAEEGWSKTNKTFDYRDFESYDAILELEYYHVHEKETYSFLAEEVSTNDQETEEEKEDQEIKEEKEDQETEEEKEKEEYDEPLTDHNGDLEEECDIDGGFKEEEDNVGVVTEEEMNKRFDEFIRKMKEELRIEAKRHLIVV</sequence>
<keyword evidence="2" id="KW-0812">Transmembrane</keyword>
<feature type="compositionally biased region" description="Acidic residues" evidence="1">
    <location>
        <begin position="159"/>
        <end position="174"/>
    </location>
</feature>
<evidence type="ECO:0000256" key="1">
    <source>
        <dbReference type="SAM" id="MobiDB-lite"/>
    </source>
</evidence>
<evidence type="ECO:0008006" key="5">
    <source>
        <dbReference type="Google" id="ProtNLM"/>
    </source>
</evidence>
<protein>
    <recommendedName>
        <fullName evidence="5">DUF4408 domain-containing protein</fullName>
    </recommendedName>
</protein>
<feature type="compositionally biased region" description="Acidic residues" evidence="1">
    <location>
        <begin position="119"/>
        <end position="151"/>
    </location>
</feature>
<feature type="transmembrane region" description="Helical" evidence="2">
    <location>
        <begin position="12"/>
        <end position="29"/>
    </location>
</feature>
<evidence type="ECO:0000313" key="4">
    <source>
        <dbReference type="Proteomes" id="UP000264353"/>
    </source>
</evidence>
<dbReference type="AlphaFoldDB" id="A0A398A103"/>
<dbReference type="Proteomes" id="UP000264353">
    <property type="component" value="Chromosome A3"/>
</dbReference>
<dbReference type="EMBL" id="CM010630">
    <property type="protein sequence ID" value="RID71517.1"/>
    <property type="molecule type" value="Genomic_DNA"/>
</dbReference>
<gene>
    <name evidence="3" type="ORF">BRARA_C03452</name>
</gene>
<keyword evidence="2" id="KW-0472">Membrane</keyword>
<name>A0A398A103_BRACM</name>
<organism evidence="3 4">
    <name type="scientific">Brassica campestris</name>
    <name type="common">Field mustard</name>
    <dbReference type="NCBI Taxonomy" id="3711"/>
    <lineage>
        <taxon>Eukaryota</taxon>
        <taxon>Viridiplantae</taxon>
        <taxon>Streptophyta</taxon>
        <taxon>Embryophyta</taxon>
        <taxon>Tracheophyta</taxon>
        <taxon>Spermatophyta</taxon>
        <taxon>Magnoliopsida</taxon>
        <taxon>eudicotyledons</taxon>
        <taxon>Gunneridae</taxon>
        <taxon>Pentapetalae</taxon>
        <taxon>rosids</taxon>
        <taxon>malvids</taxon>
        <taxon>Brassicales</taxon>
        <taxon>Brassicaceae</taxon>
        <taxon>Brassiceae</taxon>
        <taxon>Brassica</taxon>
    </lineage>
</organism>
<proteinExistence type="predicted"/>
<evidence type="ECO:0000313" key="3">
    <source>
        <dbReference type="EMBL" id="RID71517.1"/>
    </source>
</evidence>